<keyword evidence="2" id="KW-1185">Reference proteome</keyword>
<dbReference type="EMBL" id="FTNR01000011">
    <property type="protein sequence ID" value="SIS10783.1"/>
    <property type="molecule type" value="Genomic_DNA"/>
</dbReference>
<organism evidence="1 2">
    <name type="scientific">Natronorubrum thiooxidans</name>
    <dbReference type="NCBI Taxonomy" id="308853"/>
    <lineage>
        <taxon>Archaea</taxon>
        <taxon>Methanobacteriati</taxon>
        <taxon>Methanobacteriota</taxon>
        <taxon>Stenosarchaea group</taxon>
        <taxon>Halobacteria</taxon>
        <taxon>Halobacteriales</taxon>
        <taxon>Natrialbaceae</taxon>
        <taxon>Natronorubrum</taxon>
    </lineage>
</organism>
<dbReference type="RefSeq" id="WP_076609994.1">
    <property type="nucleotide sequence ID" value="NZ_FTNR01000011.1"/>
</dbReference>
<protein>
    <submittedName>
        <fullName evidence="1">Uncharacterized protein</fullName>
    </submittedName>
</protein>
<evidence type="ECO:0000313" key="1">
    <source>
        <dbReference type="EMBL" id="SIS10783.1"/>
    </source>
</evidence>
<gene>
    <name evidence="1" type="ORF">SAMN05421752_111116</name>
</gene>
<accession>A0A1N7GDY6</accession>
<name>A0A1N7GDY6_9EURY</name>
<dbReference type="AlphaFoldDB" id="A0A1N7GDY6"/>
<evidence type="ECO:0000313" key="2">
    <source>
        <dbReference type="Proteomes" id="UP000185936"/>
    </source>
</evidence>
<proteinExistence type="predicted"/>
<dbReference type="OrthoDB" id="376747at2157"/>
<dbReference type="Proteomes" id="UP000185936">
    <property type="component" value="Unassembled WGS sequence"/>
</dbReference>
<reference evidence="2" key="1">
    <citation type="submission" date="2017-01" db="EMBL/GenBank/DDBJ databases">
        <authorList>
            <person name="Varghese N."/>
            <person name="Submissions S."/>
        </authorList>
    </citation>
    <scope>NUCLEOTIDE SEQUENCE [LARGE SCALE GENOMIC DNA]</scope>
    <source>
        <strain evidence="2">type strain: HArc-</strain>
    </source>
</reference>
<sequence length="133" mass="14678">MTQLVTKLTDETLLNERESGIELAKLGAGEPDYLPEGFYLENPDDNPVPGADGWPLLNPEGMVETTLDKDVSCDCCGPDGRQGPNTNCRNDYKIGIERGDCWTVHCVALDPEAVYRERVSQWLESSMDTLISA</sequence>